<gene>
    <name evidence="1" type="ORF">QA539_01995</name>
</gene>
<dbReference type="RefSeq" id="WP_101143698.1">
    <property type="nucleotide sequence ID" value="NZ_CP124591.1"/>
</dbReference>
<name>A0AAU6RNL4_9STAP</name>
<sequence length="289" mass="30691">MLNGDFKKYGINLLKESVEEYNKAQQHVVEYSEKLFENRTKMSETILDSWELLNKIKNKPEDLKVEVKKIQINFERYENFIAEIERELKSSNIAQGGALGAGIAGGVGVAAFGPSAAMAIATTFGTASTGTAISTLSGAAATNAALAWLGGGTLAAGGAGTAGGSALLALAGPIGWGIGATALVTTGLLKRSSNKKIATKAIHQAEENEVQTKILKGTVEEISLLNTATIKNNKELNNYLKNITPMLESLNLDYQQIRLNTKLKTDLGVLINNTLASIELLNKPIGKES</sequence>
<protein>
    <submittedName>
        <fullName evidence="1">DNA polymerase III subunit gamma/tau</fullName>
    </submittedName>
</protein>
<evidence type="ECO:0000313" key="2">
    <source>
        <dbReference type="Proteomes" id="UP001465447"/>
    </source>
</evidence>
<organism evidence="1 2">
    <name type="scientific">Macrococcus psychrotolerans</name>
    <dbReference type="NCBI Taxonomy" id="3039389"/>
    <lineage>
        <taxon>Bacteria</taxon>
        <taxon>Bacillati</taxon>
        <taxon>Bacillota</taxon>
        <taxon>Bacilli</taxon>
        <taxon>Bacillales</taxon>
        <taxon>Staphylococcaceae</taxon>
        <taxon>Macrococcus</taxon>
    </lineage>
</organism>
<dbReference type="KEGG" id="mpsh:QA539_01995"/>
<dbReference type="Proteomes" id="UP001465447">
    <property type="component" value="Chromosome"/>
</dbReference>
<proteinExistence type="predicted"/>
<dbReference type="EMBL" id="CP124591">
    <property type="protein sequence ID" value="WZE71286.1"/>
    <property type="molecule type" value="Genomic_DNA"/>
</dbReference>
<dbReference type="AlphaFoldDB" id="A0AAU6RNL4"/>
<evidence type="ECO:0000313" key="1">
    <source>
        <dbReference type="EMBL" id="WZE71286.1"/>
    </source>
</evidence>
<accession>A0AAU6RNL4</accession>
<reference evidence="1 2" key="1">
    <citation type="submission" date="2023-04" db="EMBL/GenBank/DDBJ databases">
        <title>Macrococci isolated from food, foodproducing animals, and human clinical materials.</title>
        <authorList>
            <person name="Maslanova I."/>
            <person name="Svec P."/>
            <person name="Sedlacek I."/>
            <person name="Novakova D."/>
            <person name="Keller J.E."/>
            <person name="Schwendener S."/>
            <person name="Finstrlova A."/>
            <person name="Botka T."/>
            <person name="Kovarovic V."/>
            <person name="Petras P."/>
            <person name="Perreten V."/>
            <person name="Pantucek R."/>
        </authorList>
    </citation>
    <scope>NUCLEOTIDE SEQUENCE [LARGE SCALE GENOMIC DNA]</scope>
    <source>
        <strain evidence="1 2">CCM 8659</strain>
    </source>
</reference>
<keyword evidence="2" id="KW-1185">Reference proteome</keyword>